<feature type="region of interest" description="Disordered" evidence="1">
    <location>
        <begin position="1"/>
        <end position="104"/>
    </location>
</feature>
<feature type="compositionally biased region" description="Pro residues" evidence="1">
    <location>
        <begin position="587"/>
        <end position="597"/>
    </location>
</feature>
<evidence type="ECO:0000256" key="2">
    <source>
        <dbReference type="SAM" id="Phobius"/>
    </source>
</evidence>
<feature type="region of interest" description="Disordered" evidence="1">
    <location>
        <begin position="566"/>
        <end position="614"/>
    </location>
</feature>
<feature type="region of interest" description="Disordered" evidence="1">
    <location>
        <begin position="197"/>
        <end position="426"/>
    </location>
</feature>
<gene>
    <name evidence="3" type="ORF">DM02DRAFT_732455</name>
</gene>
<accession>A0A2V1D901</accession>
<sequence length="687" mass="74903">MAELINSPAKKMLFRRRSPSDAIIAAQFPDPKTGRLSPNTGSIASSHAFTSTSDPFPYTTPPPPPPPPPHHRQPIERTQSSEYLLEIQRGQPTRGGAPSRRSNLNTTIHTDATETLPAFKSDAFAVEMPTTREPILETLPPPPVFRARIPKVASPPSRAQVEAYQTYKQKAEQVRERNNSTGVRVPSKIVSYDYAYQSSKEQNPRSPTYNLQNPPDPTPLQQYIDSMTPNTPPRYSKSPAGSFPISPPPIPQTSSWPSPKARQQQPPIATTKAQSPQPRANPNHHPTTNNTHRRPLILGNLASLPPLSTAAQPDHHHHHHRASARRGDTETGATPPPLPTAKKPITVRLKPKPTVVPAAIPRQRRTSSSPEEQEEEQHKPLRKQSHWHTYNSNPSPLPPPPPPRFAFTTNTPATTTNDDNTVSGSDAAIFDHANTNINHNTYTSAAAGSAPPTTTPPQRKDHHLHHPPRYQHGTSTTPTKPSKKDHLLSSSSSSSSRKWGGGGGGGSVAFWLRPSGPRVGKLLSSTTTTTTTTSSFPSPPSSLTNAPPIAAIEKTTTVPTTNLFFSPITTTRTTPPPPPPRHKTSPLFPPTPPLSPHPHPRPRLRPTTKKHTSPQQIQTGLTQLTHLTHLVLRIIAVVYLLVLTFYILDAIRQCLEGVGAGVRAVRWVVEEGVVWVVGGVGGRLGVW</sequence>
<dbReference type="Proteomes" id="UP000244855">
    <property type="component" value="Unassembled WGS sequence"/>
</dbReference>
<organism evidence="3 4">
    <name type="scientific">Periconia macrospinosa</name>
    <dbReference type="NCBI Taxonomy" id="97972"/>
    <lineage>
        <taxon>Eukaryota</taxon>
        <taxon>Fungi</taxon>
        <taxon>Dikarya</taxon>
        <taxon>Ascomycota</taxon>
        <taxon>Pezizomycotina</taxon>
        <taxon>Dothideomycetes</taxon>
        <taxon>Pleosporomycetidae</taxon>
        <taxon>Pleosporales</taxon>
        <taxon>Massarineae</taxon>
        <taxon>Periconiaceae</taxon>
        <taxon>Periconia</taxon>
    </lineage>
</organism>
<proteinExistence type="predicted"/>
<feature type="compositionally biased region" description="Polar residues" evidence="1">
    <location>
        <begin position="197"/>
        <end position="229"/>
    </location>
</feature>
<keyword evidence="2" id="KW-0472">Membrane</keyword>
<feature type="region of interest" description="Disordered" evidence="1">
    <location>
        <begin position="442"/>
        <end position="546"/>
    </location>
</feature>
<feature type="transmembrane region" description="Helical" evidence="2">
    <location>
        <begin position="630"/>
        <end position="648"/>
    </location>
</feature>
<feature type="compositionally biased region" description="Pro residues" evidence="1">
    <location>
        <begin position="395"/>
        <end position="404"/>
    </location>
</feature>
<evidence type="ECO:0000313" key="4">
    <source>
        <dbReference type="Proteomes" id="UP000244855"/>
    </source>
</evidence>
<feature type="compositionally biased region" description="Low complexity" evidence="1">
    <location>
        <begin position="278"/>
        <end position="290"/>
    </location>
</feature>
<evidence type="ECO:0000256" key="1">
    <source>
        <dbReference type="SAM" id="MobiDB-lite"/>
    </source>
</evidence>
<feature type="compositionally biased region" description="Basic residues" evidence="1">
    <location>
        <begin position="598"/>
        <end position="612"/>
    </location>
</feature>
<dbReference type="GO" id="GO:0005884">
    <property type="term" value="C:actin filament"/>
    <property type="evidence" value="ECO:0007669"/>
    <property type="project" value="TreeGrafter"/>
</dbReference>
<feature type="compositionally biased region" description="Low complexity" evidence="1">
    <location>
        <begin position="443"/>
        <end position="452"/>
    </location>
</feature>
<dbReference type="InterPro" id="IPR051412">
    <property type="entry name" value="Formin_Homology_Diaphanous_sf"/>
</dbReference>
<reference evidence="3 4" key="1">
    <citation type="journal article" date="2018" name="Sci. Rep.">
        <title>Comparative genomics provides insights into the lifestyle and reveals functional heterogeneity of dark septate endophytic fungi.</title>
        <authorList>
            <person name="Knapp D.G."/>
            <person name="Nemeth J.B."/>
            <person name="Barry K."/>
            <person name="Hainaut M."/>
            <person name="Henrissat B."/>
            <person name="Johnson J."/>
            <person name="Kuo A."/>
            <person name="Lim J.H.P."/>
            <person name="Lipzen A."/>
            <person name="Nolan M."/>
            <person name="Ohm R.A."/>
            <person name="Tamas L."/>
            <person name="Grigoriev I.V."/>
            <person name="Spatafora J.W."/>
            <person name="Nagy L.G."/>
            <person name="Kovacs G.M."/>
        </authorList>
    </citation>
    <scope>NUCLEOTIDE SEQUENCE [LARGE SCALE GENOMIC DNA]</scope>
    <source>
        <strain evidence="3 4">DSE2036</strain>
    </source>
</reference>
<evidence type="ECO:0000313" key="3">
    <source>
        <dbReference type="EMBL" id="PVH94538.1"/>
    </source>
</evidence>
<keyword evidence="4" id="KW-1185">Reference proteome</keyword>
<dbReference type="EMBL" id="KZ805530">
    <property type="protein sequence ID" value="PVH94538.1"/>
    <property type="molecule type" value="Genomic_DNA"/>
</dbReference>
<feature type="compositionally biased region" description="Basic residues" evidence="1">
    <location>
        <begin position="460"/>
        <end position="469"/>
    </location>
</feature>
<feature type="compositionally biased region" description="Basic residues" evidence="1">
    <location>
        <begin position="315"/>
        <end position="324"/>
    </location>
</feature>
<keyword evidence="2" id="KW-1133">Transmembrane helix</keyword>
<dbReference type="PANTHER" id="PTHR45691">
    <property type="entry name" value="PROTEIN DIAPHANOUS"/>
    <property type="match status" value="1"/>
</dbReference>
<feature type="compositionally biased region" description="Polar residues" evidence="1">
    <location>
        <begin position="36"/>
        <end position="54"/>
    </location>
</feature>
<dbReference type="OrthoDB" id="3755781at2759"/>
<dbReference type="AlphaFoldDB" id="A0A2V1D901"/>
<feature type="compositionally biased region" description="Low complexity" evidence="1">
    <location>
        <begin position="522"/>
        <end position="544"/>
    </location>
</feature>
<feature type="compositionally biased region" description="Pro residues" evidence="1">
    <location>
        <begin position="58"/>
        <end position="68"/>
    </location>
</feature>
<keyword evidence="2" id="KW-0812">Transmembrane</keyword>
<dbReference type="GO" id="GO:0030041">
    <property type="term" value="P:actin filament polymerization"/>
    <property type="evidence" value="ECO:0007669"/>
    <property type="project" value="TreeGrafter"/>
</dbReference>
<dbReference type="PANTHER" id="PTHR45691:SF6">
    <property type="entry name" value="PROTEIN DIAPHANOUS"/>
    <property type="match status" value="1"/>
</dbReference>
<feature type="compositionally biased region" description="Polar residues" evidence="1">
    <location>
        <begin position="261"/>
        <end position="277"/>
    </location>
</feature>
<feature type="compositionally biased region" description="Low complexity" evidence="1">
    <location>
        <begin position="489"/>
        <end position="498"/>
    </location>
</feature>
<feature type="compositionally biased region" description="Low complexity" evidence="1">
    <location>
        <begin position="405"/>
        <end position="421"/>
    </location>
</feature>
<protein>
    <submittedName>
        <fullName evidence="3">Uncharacterized protein</fullName>
    </submittedName>
</protein>
<name>A0A2V1D901_9PLEO</name>